<organism evidence="3 4">
    <name type="scientific">Streptomyces endocoffeicus</name>
    <dbReference type="NCBI Taxonomy" id="2898945"/>
    <lineage>
        <taxon>Bacteria</taxon>
        <taxon>Bacillati</taxon>
        <taxon>Actinomycetota</taxon>
        <taxon>Actinomycetes</taxon>
        <taxon>Kitasatosporales</taxon>
        <taxon>Streptomycetaceae</taxon>
        <taxon>Streptomyces</taxon>
    </lineage>
</organism>
<dbReference type="PANTHER" id="PTHR35604">
    <property type="entry name" value="TRANSPOSASE INSH FOR INSERTION SEQUENCE ELEMENT IS5A-RELATED"/>
    <property type="match status" value="1"/>
</dbReference>
<feature type="domain" description="Transposase InsH N-terminal" evidence="1">
    <location>
        <begin position="21"/>
        <end position="113"/>
    </location>
</feature>
<dbReference type="Pfam" id="PF13751">
    <property type="entry name" value="DDE_Tnp_1_6"/>
    <property type="match status" value="1"/>
</dbReference>
<evidence type="ECO:0000313" key="3">
    <source>
        <dbReference type="EMBL" id="MBL1121110.1"/>
    </source>
</evidence>
<reference evidence="3 4" key="1">
    <citation type="submission" date="2021-01" db="EMBL/GenBank/DDBJ databases">
        <title>WGS of actinomycetes isolated from Thailand.</title>
        <authorList>
            <person name="Thawai C."/>
        </authorList>
    </citation>
    <scope>NUCLEOTIDE SEQUENCE [LARGE SCALE GENOMIC DNA]</scope>
    <source>
        <strain evidence="3 4">CA3R110</strain>
    </source>
</reference>
<dbReference type="EMBL" id="JAERRG010000128">
    <property type="protein sequence ID" value="MBL1121110.1"/>
    <property type="molecule type" value="Genomic_DNA"/>
</dbReference>
<proteinExistence type="predicted"/>
<dbReference type="Proteomes" id="UP000621510">
    <property type="component" value="Unassembled WGS sequence"/>
</dbReference>
<dbReference type="InterPro" id="IPR047629">
    <property type="entry name" value="IS1182_transpos"/>
</dbReference>
<protein>
    <submittedName>
        <fullName evidence="3">IS1182 family transposase</fullName>
    </submittedName>
</protein>
<keyword evidence="4" id="KW-1185">Reference proteome</keyword>
<feature type="domain" description="Transposase DDE" evidence="2">
    <location>
        <begin position="401"/>
        <end position="525"/>
    </location>
</feature>
<dbReference type="PANTHER" id="PTHR35604:SF2">
    <property type="entry name" value="TRANSPOSASE INSH FOR INSERTION SEQUENCE ELEMENT IS5A-RELATED"/>
    <property type="match status" value="1"/>
</dbReference>
<dbReference type="NCBIfam" id="NF033551">
    <property type="entry name" value="transpos_IS1182"/>
    <property type="match status" value="1"/>
</dbReference>
<dbReference type="InterPro" id="IPR008490">
    <property type="entry name" value="Transposase_InsH_N"/>
</dbReference>
<evidence type="ECO:0000259" key="1">
    <source>
        <dbReference type="Pfam" id="PF05598"/>
    </source>
</evidence>
<name>A0ABS1Q9R2_9ACTN</name>
<sequence length="549" mass="61091">MSMQPREPEEVPFETVRVARAAFPKGSLAIRLRDELGVLFTDEQFAVLFPVRGRPAWSPGRLALVSVLQFAEGLPDRQTALAVRARIDWKYALDLELTDPGFDYSVLSEFRTRLVEADAGQQVFDRILDAAREAGVLKPPGRARTDSTHVLAAIRSLNRLEFVIETLRAALNTLAAAAPDWLTAHADLAWFDRYATRPEDYWLPSGKAKRCELAEQTGRDGMRLLTDAHGPDAPDWLRELPAVQTLRRAWVQQYVLDAEGEVRWRDPKECPPGALRLVSPYDTEARASVKRDIKWDGFKVHLTEICDADMPHLITNVLTSDATVQDIKATDTVHDALAVKDLLPGEHLLDAGYIDGPRIVTAAQEHGITLTGPIQGDTTAQAAGPYSQTAFTVDWRSKTVTCPNGKTTGQWRDALSHRGTPVIRIAFSPTDCRPCHARSQCTSSTRATRREITLRPRAEHEAIRQARAAQGTPEWRERYAARNGIEGTISQAIRSTGLRQCRYHGLARTALQHQLTAAAINLARLDAWTTDRPRARTRTSHLAALRPAE</sequence>
<dbReference type="Pfam" id="PF05598">
    <property type="entry name" value="DUF772"/>
    <property type="match status" value="1"/>
</dbReference>
<dbReference type="InterPro" id="IPR025668">
    <property type="entry name" value="Tnp_DDE_dom"/>
</dbReference>
<evidence type="ECO:0000259" key="2">
    <source>
        <dbReference type="Pfam" id="PF13751"/>
    </source>
</evidence>
<evidence type="ECO:0000313" key="4">
    <source>
        <dbReference type="Proteomes" id="UP000621510"/>
    </source>
</evidence>
<gene>
    <name evidence="3" type="ORF">JK364_54170</name>
</gene>
<accession>A0ABS1Q9R2</accession>
<comment type="caution">
    <text evidence="3">The sequence shown here is derived from an EMBL/GenBank/DDBJ whole genome shotgun (WGS) entry which is preliminary data.</text>
</comment>
<dbReference type="RefSeq" id="WP_201858840.1">
    <property type="nucleotide sequence ID" value="NZ_JAERRG010000128.1"/>
</dbReference>